<dbReference type="PANTHER" id="PTHR11527">
    <property type="entry name" value="HEAT-SHOCK PROTEIN 20 FAMILY MEMBER"/>
    <property type="match status" value="1"/>
</dbReference>
<evidence type="ECO:0000256" key="1">
    <source>
        <dbReference type="PROSITE-ProRule" id="PRU00285"/>
    </source>
</evidence>
<evidence type="ECO:0000256" key="2">
    <source>
        <dbReference type="RuleBase" id="RU003616"/>
    </source>
</evidence>
<evidence type="ECO:0000313" key="4">
    <source>
        <dbReference type="EMBL" id="MDQ0176158.1"/>
    </source>
</evidence>
<sequence>MSENLPEKRHPPSEHDLFQQWKESIQHFFAEPPIRGFMESIDDFFHAPFLNGFPVDVQNLDEKYIITAKLPGINKDQIKIDIFQRSVAITVQHREIMTKKDQTDTTLAKKQSYQKTSRTIPLHVPVDENRAKANYTNGLLTLVLPKLKGKSIDIY</sequence>
<dbReference type="Pfam" id="PF00011">
    <property type="entry name" value="HSP20"/>
    <property type="match status" value="1"/>
</dbReference>
<feature type="domain" description="SHSP" evidence="3">
    <location>
        <begin position="46"/>
        <end position="155"/>
    </location>
</feature>
<evidence type="ECO:0000259" key="3">
    <source>
        <dbReference type="PROSITE" id="PS01031"/>
    </source>
</evidence>
<proteinExistence type="inferred from homology"/>
<name>A0ABT9WS85_9BACI</name>
<dbReference type="InterPro" id="IPR008978">
    <property type="entry name" value="HSP20-like_chaperone"/>
</dbReference>
<reference evidence="4 5" key="1">
    <citation type="submission" date="2023-07" db="EMBL/GenBank/DDBJ databases">
        <title>Genomic Encyclopedia of Type Strains, Phase IV (KMG-IV): sequencing the most valuable type-strain genomes for metagenomic binning, comparative biology and taxonomic classification.</title>
        <authorList>
            <person name="Goeker M."/>
        </authorList>
    </citation>
    <scope>NUCLEOTIDE SEQUENCE [LARGE SCALE GENOMIC DNA]</scope>
    <source>
        <strain evidence="4 5">DSM 23837</strain>
    </source>
</reference>
<dbReference type="CDD" id="cd06464">
    <property type="entry name" value="ACD_sHsps-like"/>
    <property type="match status" value="1"/>
</dbReference>
<dbReference type="InterPro" id="IPR002068">
    <property type="entry name" value="A-crystallin/Hsp20_dom"/>
</dbReference>
<evidence type="ECO:0000313" key="5">
    <source>
        <dbReference type="Proteomes" id="UP001223586"/>
    </source>
</evidence>
<keyword evidence="5" id="KW-1185">Reference proteome</keyword>
<gene>
    <name evidence="4" type="ORF">J2S08_001994</name>
</gene>
<organism evidence="4 5">
    <name type="scientific">Bacillus chungangensis</name>
    <dbReference type="NCBI Taxonomy" id="587633"/>
    <lineage>
        <taxon>Bacteria</taxon>
        <taxon>Bacillati</taxon>
        <taxon>Bacillota</taxon>
        <taxon>Bacilli</taxon>
        <taxon>Bacillales</taxon>
        <taxon>Bacillaceae</taxon>
        <taxon>Bacillus</taxon>
    </lineage>
</organism>
<protein>
    <submittedName>
        <fullName evidence="4">HSP20 family molecular chaperone IbpA</fullName>
    </submittedName>
</protein>
<comment type="similarity">
    <text evidence="1 2">Belongs to the small heat shock protein (HSP20) family.</text>
</comment>
<dbReference type="Proteomes" id="UP001223586">
    <property type="component" value="Unassembled WGS sequence"/>
</dbReference>
<dbReference type="InterPro" id="IPR031107">
    <property type="entry name" value="Small_HSP"/>
</dbReference>
<dbReference type="PROSITE" id="PS01031">
    <property type="entry name" value="SHSP"/>
    <property type="match status" value="1"/>
</dbReference>
<accession>A0ABT9WS85</accession>
<dbReference type="Gene3D" id="2.60.40.790">
    <property type="match status" value="1"/>
</dbReference>
<comment type="caution">
    <text evidence="4">The sequence shown here is derived from an EMBL/GenBank/DDBJ whole genome shotgun (WGS) entry which is preliminary data.</text>
</comment>
<dbReference type="RefSeq" id="WP_307229091.1">
    <property type="nucleotide sequence ID" value="NZ_JAUSTT010000010.1"/>
</dbReference>
<dbReference type="SUPFAM" id="SSF49764">
    <property type="entry name" value="HSP20-like chaperones"/>
    <property type="match status" value="1"/>
</dbReference>
<dbReference type="EMBL" id="JAUSTT010000010">
    <property type="protein sequence ID" value="MDQ0176158.1"/>
    <property type="molecule type" value="Genomic_DNA"/>
</dbReference>